<proteinExistence type="predicted"/>
<sequence>MTARSLSPWMGTLSVVYTLVWILSYYHGVAAFPANLTSETGYLAYVNKQRIVGAEVERIQTDRESVCFSWCLETTSCQGINISYDSKSKGPINCQFFSNGTRFEQDENSVAYLRQPVGGNDFDKQKLADAIAEFLNNNSCKQSNTDIVARELSGSNQEYLSTQYRNIYDSWYYTNKIPLDNKDQAELFNIFFLTVQQAPIYHVLEYTKNAYLRTGTDPNTTFESIVCNDISVRQGESDVRFQTTDMVQVGRGDRQRLYTCSFILTFEHWRCNGNNRYTSATVRNAPECQLWNLDRLLVDGGGSGSAVKNILSVIGNSSITVEGVPQKGHISHLIVTHLDEDHLGGIGTLLESYSHIFIQDTKVIIDDIFTTNTRAAVGAPISSACANIHQAVNSHQTSTSFARANRVTGMTTEVMLKIHWQLYHTPSKYQVAGSLNHPDWSGPSGLDISFLGPSSIVFGRALRSPDMCGNRMTLIDHILDEDNKLLPR</sequence>
<dbReference type="InterPro" id="IPR001279">
    <property type="entry name" value="Metallo-B-lactamas"/>
</dbReference>
<feature type="domain" description="Metallo-beta-lactamase" evidence="1">
    <location>
        <begin position="296"/>
        <end position="353"/>
    </location>
</feature>
<name>A0ABR2WLU3_9FUNG</name>
<dbReference type="EMBL" id="JASJQH010000948">
    <property type="protein sequence ID" value="KAK9762464.1"/>
    <property type="molecule type" value="Genomic_DNA"/>
</dbReference>
<dbReference type="InterPro" id="IPR036866">
    <property type="entry name" value="RibonucZ/Hydroxyglut_hydro"/>
</dbReference>
<evidence type="ECO:0000259" key="1">
    <source>
        <dbReference type="Pfam" id="PF00753"/>
    </source>
</evidence>
<comment type="caution">
    <text evidence="2">The sequence shown here is derived from an EMBL/GenBank/DDBJ whole genome shotgun (WGS) entry which is preliminary data.</text>
</comment>
<reference evidence="2 3" key="1">
    <citation type="submission" date="2023-04" db="EMBL/GenBank/DDBJ databases">
        <title>Genome of Basidiobolus ranarum AG-B5.</title>
        <authorList>
            <person name="Stajich J.E."/>
            <person name="Carter-House D."/>
            <person name="Gryganskyi A."/>
        </authorList>
    </citation>
    <scope>NUCLEOTIDE SEQUENCE [LARGE SCALE GENOMIC DNA]</scope>
    <source>
        <strain evidence="2 3">AG-B5</strain>
    </source>
</reference>
<keyword evidence="3" id="KW-1185">Reference proteome</keyword>
<evidence type="ECO:0000313" key="3">
    <source>
        <dbReference type="Proteomes" id="UP001479436"/>
    </source>
</evidence>
<accession>A0ABR2WLU3</accession>
<evidence type="ECO:0000313" key="2">
    <source>
        <dbReference type="EMBL" id="KAK9762464.1"/>
    </source>
</evidence>
<organism evidence="2 3">
    <name type="scientific">Basidiobolus ranarum</name>
    <dbReference type="NCBI Taxonomy" id="34480"/>
    <lineage>
        <taxon>Eukaryota</taxon>
        <taxon>Fungi</taxon>
        <taxon>Fungi incertae sedis</taxon>
        <taxon>Zoopagomycota</taxon>
        <taxon>Entomophthoromycotina</taxon>
        <taxon>Basidiobolomycetes</taxon>
        <taxon>Basidiobolales</taxon>
        <taxon>Basidiobolaceae</taxon>
        <taxon>Basidiobolus</taxon>
    </lineage>
</organism>
<dbReference type="SUPFAM" id="SSF56281">
    <property type="entry name" value="Metallo-hydrolase/oxidoreductase"/>
    <property type="match status" value="1"/>
</dbReference>
<protein>
    <recommendedName>
        <fullName evidence="1">Metallo-beta-lactamase domain-containing protein</fullName>
    </recommendedName>
</protein>
<dbReference type="Proteomes" id="UP001479436">
    <property type="component" value="Unassembled WGS sequence"/>
</dbReference>
<gene>
    <name evidence="2" type="ORF">K7432_011765</name>
</gene>
<dbReference type="Gene3D" id="3.60.15.10">
    <property type="entry name" value="Ribonuclease Z/Hydroxyacylglutathione hydrolase-like"/>
    <property type="match status" value="1"/>
</dbReference>
<dbReference type="Pfam" id="PF00753">
    <property type="entry name" value="Lactamase_B"/>
    <property type="match status" value="1"/>
</dbReference>